<protein>
    <submittedName>
        <fullName evidence="1">Uncharacterized protein</fullName>
    </submittedName>
</protein>
<dbReference type="EMBL" id="JAODUO010001445">
    <property type="protein sequence ID" value="KAK2163827.1"/>
    <property type="molecule type" value="Genomic_DNA"/>
</dbReference>
<comment type="caution">
    <text evidence="1">The sequence shown here is derived from an EMBL/GenBank/DDBJ whole genome shotgun (WGS) entry which is preliminary data.</text>
</comment>
<proteinExistence type="predicted"/>
<sequence>MNNIRKAPRHRDLLEETSLQLMRISINDIRRGNMGTHHPCNAQASSCTKMKRRMLNITYRERKTNIWVREKTKVTDVIEQVRRRKWTWAAGTR</sequence>
<accession>A0AAD9K2S4</accession>
<dbReference type="Proteomes" id="UP001209878">
    <property type="component" value="Unassembled WGS sequence"/>
</dbReference>
<evidence type="ECO:0000313" key="1">
    <source>
        <dbReference type="EMBL" id="KAK2163827.1"/>
    </source>
</evidence>
<keyword evidence="2" id="KW-1185">Reference proteome</keyword>
<organism evidence="1 2">
    <name type="scientific">Ridgeia piscesae</name>
    <name type="common">Tubeworm</name>
    <dbReference type="NCBI Taxonomy" id="27915"/>
    <lineage>
        <taxon>Eukaryota</taxon>
        <taxon>Metazoa</taxon>
        <taxon>Spiralia</taxon>
        <taxon>Lophotrochozoa</taxon>
        <taxon>Annelida</taxon>
        <taxon>Polychaeta</taxon>
        <taxon>Sedentaria</taxon>
        <taxon>Canalipalpata</taxon>
        <taxon>Sabellida</taxon>
        <taxon>Siboglinidae</taxon>
        <taxon>Ridgeia</taxon>
    </lineage>
</organism>
<reference evidence="1" key="1">
    <citation type="journal article" date="2023" name="Mol. Biol. Evol.">
        <title>Third-Generation Sequencing Reveals the Adaptive Role of the Epigenome in Three Deep-Sea Polychaetes.</title>
        <authorList>
            <person name="Perez M."/>
            <person name="Aroh O."/>
            <person name="Sun Y."/>
            <person name="Lan Y."/>
            <person name="Juniper S.K."/>
            <person name="Young C.R."/>
            <person name="Angers B."/>
            <person name="Qian P.Y."/>
        </authorList>
    </citation>
    <scope>NUCLEOTIDE SEQUENCE</scope>
    <source>
        <strain evidence="1">R07B-5</strain>
    </source>
</reference>
<dbReference type="AlphaFoldDB" id="A0AAD9K2S4"/>
<gene>
    <name evidence="1" type="ORF">NP493_1448g00020</name>
</gene>
<evidence type="ECO:0000313" key="2">
    <source>
        <dbReference type="Proteomes" id="UP001209878"/>
    </source>
</evidence>
<name>A0AAD9K2S4_RIDPI</name>